<keyword evidence="1" id="KW-0378">Hydrolase</keyword>
<protein>
    <submittedName>
        <fullName evidence="3">Sialate O-acetylesterase</fullName>
    </submittedName>
</protein>
<name>A0ABW5TQ41_9SPHI</name>
<evidence type="ECO:0000313" key="4">
    <source>
        <dbReference type="Proteomes" id="UP001597546"/>
    </source>
</evidence>
<gene>
    <name evidence="3" type="ORF">ACFSSE_02505</name>
</gene>
<dbReference type="InterPro" id="IPR039329">
    <property type="entry name" value="SIAE"/>
</dbReference>
<dbReference type="InterPro" id="IPR036514">
    <property type="entry name" value="SGNH_hydro_sf"/>
</dbReference>
<dbReference type="Gene3D" id="2.60.120.260">
    <property type="entry name" value="Galactose-binding domain-like"/>
    <property type="match status" value="1"/>
</dbReference>
<dbReference type="SUPFAM" id="SSF52266">
    <property type="entry name" value="SGNH hydrolase"/>
    <property type="match status" value="1"/>
</dbReference>
<keyword evidence="4" id="KW-1185">Reference proteome</keyword>
<dbReference type="RefSeq" id="WP_379040663.1">
    <property type="nucleotide sequence ID" value="NZ_JBHSKW010000005.1"/>
</dbReference>
<evidence type="ECO:0000313" key="3">
    <source>
        <dbReference type="EMBL" id="MFD2730563.1"/>
    </source>
</evidence>
<sequence>MKKNLLLIFGFLILSFALRAEVKLPSLVGNGMVLQRDEQIKIWGWANAGEVVKVTFKNKTYTAKTDKDGKWLIKLDPQPAGGPFKIQINNKELSDILIGDVWLCAGQSNMEALLSRPNIKAKYTSEIATANYPMIRQFTVNRDMAFIPIADVASDKGWVSANPQTVLSFTAVGYFFAKDLYKKYKVPIGIINSSVGGTPAQSWVNSESLKEFPEYDKVWLQLKDTNEVARIINVHQLKTANWHKEITENDLGVNEKWFLETDHHDVNWEEVKDINQLGEKVNFPKYGSMWFKTEINIPANLVEKTAILSLGSMLTQDETYINGNQVGTMNSSYTDRFYTIAPGVLKAGNNKLVIRLISPTTGIGFNPKNNYQIKFGEDSIALNQPWKYKFGIELPQLPKGNGLSLHSPTAYYYAMIKPMANYNIKGIAWYQGESNVSKPEQHQHLLTSLIKTWRNDWQKPDLPFLFVQLANYLATGTEPEISNWALLREAQMKTLKTPHTAMVVIHDVGEKNDIHPANKQDVGKRLALAAQKMAYHEDIVYSGPIYKSIKISGNQVYVSFNHVGSGLKMVGKQLEQFSISADGKNFVKADAKIVGNQVVVWAKDITKPIAVRYAWADAPEGANLYNKEGLPASSFKSN</sequence>
<dbReference type="Gene3D" id="2.60.40.10">
    <property type="entry name" value="Immunoglobulins"/>
    <property type="match status" value="1"/>
</dbReference>
<proteinExistence type="predicted"/>
<dbReference type="InterPro" id="IPR005181">
    <property type="entry name" value="SASA"/>
</dbReference>
<dbReference type="InterPro" id="IPR013783">
    <property type="entry name" value="Ig-like_fold"/>
</dbReference>
<feature type="domain" description="Sialate O-acetylesterase" evidence="2">
    <location>
        <begin position="410"/>
        <end position="530"/>
    </location>
</feature>
<dbReference type="Pfam" id="PF03629">
    <property type="entry name" value="SASA"/>
    <property type="match status" value="2"/>
</dbReference>
<evidence type="ECO:0000259" key="2">
    <source>
        <dbReference type="Pfam" id="PF03629"/>
    </source>
</evidence>
<organism evidence="3 4">
    <name type="scientific">Pedobacter alpinus</name>
    <dbReference type="NCBI Taxonomy" id="1590643"/>
    <lineage>
        <taxon>Bacteria</taxon>
        <taxon>Pseudomonadati</taxon>
        <taxon>Bacteroidota</taxon>
        <taxon>Sphingobacteriia</taxon>
        <taxon>Sphingobacteriales</taxon>
        <taxon>Sphingobacteriaceae</taxon>
        <taxon>Pedobacter</taxon>
    </lineage>
</organism>
<accession>A0ABW5TQ41</accession>
<comment type="caution">
    <text evidence="3">The sequence shown here is derived from an EMBL/GenBank/DDBJ whole genome shotgun (WGS) entry which is preliminary data.</text>
</comment>
<dbReference type="Proteomes" id="UP001597546">
    <property type="component" value="Unassembled WGS sequence"/>
</dbReference>
<dbReference type="PANTHER" id="PTHR22901">
    <property type="entry name" value="SIALATE O-ACETYLESTERASE"/>
    <property type="match status" value="1"/>
</dbReference>
<dbReference type="EMBL" id="JBHULV010000008">
    <property type="protein sequence ID" value="MFD2730563.1"/>
    <property type="molecule type" value="Genomic_DNA"/>
</dbReference>
<evidence type="ECO:0000256" key="1">
    <source>
        <dbReference type="ARBA" id="ARBA00022801"/>
    </source>
</evidence>
<reference evidence="4" key="1">
    <citation type="journal article" date="2019" name="Int. J. Syst. Evol. Microbiol.">
        <title>The Global Catalogue of Microorganisms (GCM) 10K type strain sequencing project: providing services to taxonomists for standard genome sequencing and annotation.</title>
        <authorList>
            <consortium name="The Broad Institute Genomics Platform"/>
            <consortium name="The Broad Institute Genome Sequencing Center for Infectious Disease"/>
            <person name="Wu L."/>
            <person name="Ma J."/>
        </authorList>
    </citation>
    <scope>NUCLEOTIDE SEQUENCE [LARGE SCALE GENOMIC DNA]</scope>
    <source>
        <strain evidence="4">KCTC 42456</strain>
    </source>
</reference>
<dbReference type="SUPFAM" id="SSF49785">
    <property type="entry name" value="Galactose-binding domain-like"/>
    <property type="match status" value="1"/>
</dbReference>
<dbReference type="Gene3D" id="3.40.50.1110">
    <property type="entry name" value="SGNH hydrolase"/>
    <property type="match status" value="2"/>
</dbReference>
<feature type="domain" description="Sialate O-acetylesterase" evidence="2">
    <location>
        <begin position="100"/>
        <end position="208"/>
    </location>
</feature>
<dbReference type="InterPro" id="IPR008979">
    <property type="entry name" value="Galactose-bd-like_sf"/>
</dbReference>
<dbReference type="PANTHER" id="PTHR22901:SF0">
    <property type="entry name" value="SIALATE O-ACETYLESTERASE"/>
    <property type="match status" value="1"/>
</dbReference>